<comment type="caution">
    <text evidence="12">The sequence shown here is derived from an EMBL/GenBank/DDBJ whole genome shotgun (WGS) entry which is preliminary data.</text>
</comment>
<evidence type="ECO:0000313" key="12">
    <source>
        <dbReference type="EMBL" id="KAK9130504.1"/>
    </source>
</evidence>
<evidence type="ECO:0000256" key="10">
    <source>
        <dbReference type="SAM" id="Phobius"/>
    </source>
</evidence>
<dbReference type="InterPro" id="IPR003591">
    <property type="entry name" value="Leu-rich_rpt_typical-subtyp"/>
</dbReference>
<keyword evidence="13" id="KW-1185">Reference proteome</keyword>
<evidence type="ECO:0000256" key="2">
    <source>
        <dbReference type="ARBA" id="ARBA00008684"/>
    </source>
</evidence>
<keyword evidence="7 10" id="KW-1133">Transmembrane helix</keyword>
<dbReference type="SMART" id="SM00369">
    <property type="entry name" value="LRR_TYP"/>
    <property type="match status" value="6"/>
</dbReference>
<dbReference type="GO" id="GO:0016020">
    <property type="term" value="C:membrane"/>
    <property type="evidence" value="ECO:0007669"/>
    <property type="project" value="UniProtKB-SubCell"/>
</dbReference>
<keyword evidence="3" id="KW-0433">Leucine-rich repeat</keyword>
<evidence type="ECO:0000256" key="6">
    <source>
        <dbReference type="ARBA" id="ARBA00022737"/>
    </source>
</evidence>
<keyword evidence="4 10" id="KW-0812">Transmembrane</keyword>
<evidence type="ECO:0000256" key="5">
    <source>
        <dbReference type="ARBA" id="ARBA00022729"/>
    </source>
</evidence>
<dbReference type="Gene3D" id="3.30.200.20">
    <property type="entry name" value="Phosphorylase Kinase, domain 1"/>
    <property type="match status" value="1"/>
</dbReference>
<dbReference type="PROSITE" id="PS00108">
    <property type="entry name" value="PROTEIN_KINASE_ST"/>
    <property type="match status" value="1"/>
</dbReference>
<dbReference type="PANTHER" id="PTHR27008">
    <property type="entry name" value="OS04G0122200 PROTEIN"/>
    <property type="match status" value="1"/>
</dbReference>
<dbReference type="FunFam" id="3.80.10.10:FF:000896">
    <property type="entry name" value="Leucine-rich repeat receptor-like protein kinase"/>
    <property type="match status" value="1"/>
</dbReference>
<evidence type="ECO:0000256" key="4">
    <source>
        <dbReference type="ARBA" id="ARBA00022692"/>
    </source>
</evidence>
<evidence type="ECO:0000256" key="3">
    <source>
        <dbReference type="ARBA" id="ARBA00022614"/>
    </source>
</evidence>
<protein>
    <recommendedName>
        <fullName evidence="11">Protein kinase domain-containing protein</fullName>
    </recommendedName>
</protein>
<dbReference type="InterPro" id="IPR032675">
    <property type="entry name" value="LRR_dom_sf"/>
</dbReference>
<dbReference type="InterPro" id="IPR008271">
    <property type="entry name" value="Ser/Thr_kinase_AS"/>
</dbReference>
<organism evidence="12 13">
    <name type="scientific">Stephania japonica</name>
    <dbReference type="NCBI Taxonomy" id="461633"/>
    <lineage>
        <taxon>Eukaryota</taxon>
        <taxon>Viridiplantae</taxon>
        <taxon>Streptophyta</taxon>
        <taxon>Embryophyta</taxon>
        <taxon>Tracheophyta</taxon>
        <taxon>Spermatophyta</taxon>
        <taxon>Magnoliopsida</taxon>
        <taxon>Ranunculales</taxon>
        <taxon>Menispermaceae</taxon>
        <taxon>Menispermoideae</taxon>
        <taxon>Cissampelideae</taxon>
        <taxon>Stephania</taxon>
    </lineage>
</organism>
<sequence>MGVSIFPIFGVVVMVFVNFVLISSVEVDPYSAALMGLKSKLIDGSNNLQNWVVPSFQNGENSHKKISACAWSGVTCSVNASKVTALDLSHMNLSGSLSGQHLKALTDLTSLNLSDNSFSGPLPVEIFNLTKLTTLDISRNNFNKAFPSGISSLKFLVILDAFSNSFSGPLPLEVTEIESLKVLNLAGSYFEGPIPSAYGSFKNLEFIHLAGNSLSGTLPPELGSLKKLTHMEIGYNSYMGSVPWQLGDMGGIQYLDIAGANLSGPIPDHLCNLTRLQSMFLFRNFLSGQVPSCFGDMVSLVNLDVSDNLISGSIPDSFANLRNLRLLSLMYNDMGGSVSETIAELPQLETLLLWNNYFSGPLPRKLGRNGKLMYVDVSTNGFNGSIPSDVCSGGVLMKLILFSNNFTGGLSPALANCSSLVRLRLEDNSFSGEIPWKFSALPDISYVDLSRNRLSGSIPDDLYQASRLEYFNVSRNTDLSGVVPFKTWSMPMLQNFSASSCNISGQLPQFLSCKSVSVIELNGNSLSGELPNDVGNCKALESFNLANNKLTGDIPDELAGLPVLRLLDLSHNELKGSIPETFGTSSSLVSLNLSFNDVSGPIPTGKIFETMDQSAFIGNPKLCGAPLQSCSNSKESISGFKLGNKRSEKVTWALLLCAGVVLFVVMAILGILYVYRERKEKWKMIAFSGLPKFKANDILRSFSYTEAIDRAPPLSTSVCKAVLPTGITVLVKKIEWDAKRKGVMSEFIIRIGNARHKNLARLLGFCSNNNIAYLLYDYLPNGNLDERMRMKSNSAILTWTAKHKIVIGIAKGLCYLHHDCHPAIPHGDLKARNIVFDDNMEPYLAGFGLETLLHMDGDLLSQMLSRNSSSCTGEIGDIVKEEIFGDVYSFGEILFEILTNGRMRTSKGSMHNKAKEAILREIYDENEVGSNDGMRGEIKMVLEVALLCTKNRSCDRPTMEEALKLLLGLKPRRNSSDFEP</sequence>
<feature type="domain" description="Protein kinase" evidence="11">
    <location>
        <begin position="702"/>
        <end position="980"/>
    </location>
</feature>
<dbReference type="GO" id="GO:0004672">
    <property type="term" value="F:protein kinase activity"/>
    <property type="evidence" value="ECO:0007669"/>
    <property type="project" value="InterPro"/>
</dbReference>
<reference evidence="12 13" key="1">
    <citation type="submission" date="2024-01" db="EMBL/GenBank/DDBJ databases">
        <title>Genome assemblies of Stephania.</title>
        <authorList>
            <person name="Yang L."/>
        </authorList>
    </citation>
    <scope>NUCLEOTIDE SEQUENCE [LARGE SCALE GENOMIC DNA]</scope>
    <source>
        <strain evidence="12">QJT</strain>
        <tissue evidence="12">Leaf</tissue>
    </source>
</reference>
<keyword evidence="5" id="KW-0732">Signal</keyword>
<dbReference type="InterPro" id="IPR001245">
    <property type="entry name" value="Ser-Thr/Tyr_kinase_cat_dom"/>
</dbReference>
<comment type="similarity">
    <text evidence="2">Belongs to the protein kinase superfamily. Ser/Thr protein kinase family.</text>
</comment>
<dbReference type="Proteomes" id="UP001417504">
    <property type="component" value="Unassembled WGS sequence"/>
</dbReference>
<name>A0AAP0JAP7_9MAGN</name>
<dbReference type="InterPro" id="IPR001611">
    <property type="entry name" value="Leu-rich_rpt"/>
</dbReference>
<keyword evidence="8 10" id="KW-0472">Membrane</keyword>
<dbReference type="GO" id="GO:0005524">
    <property type="term" value="F:ATP binding"/>
    <property type="evidence" value="ECO:0007669"/>
    <property type="project" value="InterPro"/>
</dbReference>
<evidence type="ECO:0000259" key="11">
    <source>
        <dbReference type="PROSITE" id="PS50011"/>
    </source>
</evidence>
<dbReference type="FunFam" id="3.30.200.20:FF:001006">
    <property type="entry name" value="Leucine-rich repeat receptor-like protein kinase TDR"/>
    <property type="match status" value="1"/>
</dbReference>
<dbReference type="FunFam" id="3.80.10.10:FF:000275">
    <property type="entry name" value="Leucine-rich repeat receptor-like protein kinase"/>
    <property type="match status" value="1"/>
</dbReference>
<dbReference type="PROSITE" id="PS50011">
    <property type="entry name" value="PROTEIN_KINASE_DOM"/>
    <property type="match status" value="1"/>
</dbReference>
<evidence type="ECO:0000256" key="8">
    <source>
        <dbReference type="ARBA" id="ARBA00023136"/>
    </source>
</evidence>
<feature type="transmembrane region" description="Helical" evidence="10">
    <location>
        <begin position="652"/>
        <end position="675"/>
    </location>
</feature>
<dbReference type="FunFam" id="3.80.10.10:FF:000233">
    <property type="entry name" value="Leucine-rich repeat receptor-like protein kinase TDR"/>
    <property type="match status" value="1"/>
</dbReference>
<evidence type="ECO:0000256" key="7">
    <source>
        <dbReference type="ARBA" id="ARBA00022989"/>
    </source>
</evidence>
<dbReference type="EMBL" id="JBBNAE010000004">
    <property type="protein sequence ID" value="KAK9130504.1"/>
    <property type="molecule type" value="Genomic_DNA"/>
</dbReference>
<dbReference type="Pfam" id="PF08263">
    <property type="entry name" value="LRRNT_2"/>
    <property type="match status" value="1"/>
</dbReference>
<dbReference type="Pfam" id="PF00560">
    <property type="entry name" value="LRR_1"/>
    <property type="match status" value="5"/>
</dbReference>
<dbReference type="SUPFAM" id="SSF56112">
    <property type="entry name" value="Protein kinase-like (PK-like)"/>
    <property type="match status" value="1"/>
</dbReference>
<dbReference type="Gene3D" id="3.80.10.10">
    <property type="entry name" value="Ribonuclease Inhibitor"/>
    <property type="match status" value="5"/>
</dbReference>
<accession>A0AAP0JAP7</accession>
<comment type="subcellular location">
    <subcellularLocation>
        <location evidence="1">Membrane</location>
        <topology evidence="1">Single-pass membrane protein</topology>
    </subcellularLocation>
</comment>
<evidence type="ECO:0000256" key="9">
    <source>
        <dbReference type="ARBA" id="ARBA00023180"/>
    </source>
</evidence>
<dbReference type="InterPro" id="IPR013210">
    <property type="entry name" value="LRR_N_plant-typ"/>
</dbReference>
<dbReference type="PANTHER" id="PTHR27008:SF42">
    <property type="entry name" value="LEUCINE-RICH REPEAT PROTEIN KINASE FAMILY PROTEIN"/>
    <property type="match status" value="1"/>
</dbReference>
<dbReference type="InterPro" id="IPR051809">
    <property type="entry name" value="Plant_receptor-like_S/T_kinase"/>
</dbReference>
<dbReference type="Gene3D" id="1.10.510.10">
    <property type="entry name" value="Transferase(Phosphotransferase) domain 1"/>
    <property type="match status" value="1"/>
</dbReference>
<dbReference type="FunFam" id="1.10.510.10:FF:001306">
    <property type="entry name" value="Leucine-rich repeat receptor-like protein kinase TDR"/>
    <property type="match status" value="1"/>
</dbReference>
<keyword evidence="6" id="KW-0677">Repeat</keyword>
<evidence type="ECO:0000313" key="13">
    <source>
        <dbReference type="Proteomes" id="UP001417504"/>
    </source>
</evidence>
<dbReference type="AlphaFoldDB" id="A0AAP0JAP7"/>
<gene>
    <name evidence="12" type="ORF">Sjap_010991</name>
</gene>
<dbReference type="Pfam" id="PF07714">
    <property type="entry name" value="PK_Tyr_Ser-Thr"/>
    <property type="match status" value="1"/>
</dbReference>
<dbReference type="Pfam" id="PF13855">
    <property type="entry name" value="LRR_8"/>
    <property type="match status" value="2"/>
</dbReference>
<dbReference type="SMART" id="SM00220">
    <property type="entry name" value="S_TKc"/>
    <property type="match status" value="1"/>
</dbReference>
<dbReference type="GO" id="GO:0009791">
    <property type="term" value="P:post-embryonic development"/>
    <property type="evidence" value="ECO:0007669"/>
    <property type="project" value="UniProtKB-ARBA"/>
</dbReference>
<feature type="transmembrane region" description="Helical" evidence="10">
    <location>
        <begin position="5"/>
        <end position="25"/>
    </location>
</feature>
<dbReference type="SUPFAM" id="SSF52058">
    <property type="entry name" value="L domain-like"/>
    <property type="match status" value="1"/>
</dbReference>
<dbReference type="SUPFAM" id="SSF52047">
    <property type="entry name" value="RNI-like"/>
    <property type="match status" value="1"/>
</dbReference>
<dbReference type="InterPro" id="IPR000719">
    <property type="entry name" value="Prot_kinase_dom"/>
</dbReference>
<keyword evidence="9" id="KW-0325">Glycoprotein</keyword>
<proteinExistence type="inferred from homology"/>
<evidence type="ECO:0000256" key="1">
    <source>
        <dbReference type="ARBA" id="ARBA00004167"/>
    </source>
</evidence>
<dbReference type="InterPro" id="IPR011009">
    <property type="entry name" value="Kinase-like_dom_sf"/>
</dbReference>